<gene>
    <name evidence="1" type="ORF">L1785_08945</name>
</gene>
<evidence type="ECO:0000313" key="2">
    <source>
        <dbReference type="Proteomes" id="UP001165405"/>
    </source>
</evidence>
<sequence>MAAPPDDSRFEYLDGGPAAVVDDAEYFDPAEANRALARPWFTLRARSFSPRLLELVNALSSRDEGANLGARLAALPSAPPFSDDDPQLAEALGAFLWFLDQATDDGIPLTAAGWMRPAVVEQAAERIPQMAHLRRVLEIGDGLGDASEVL</sequence>
<keyword evidence="2" id="KW-1185">Reference proteome</keyword>
<comment type="caution">
    <text evidence="1">The sequence shown here is derived from an EMBL/GenBank/DDBJ whole genome shotgun (WGS) entry which is preliminary data.</text>
</comment>
<name>A0AA41U6J5_9MICO</name>
<reference evidence="1" key="1">
    <citation type="submission" date="2022-01" db="EMBL/GenBank/DDBJ databases">
        <title>Antribacter sp. nov., isolated from Guizhou of China.</title>
        <authorList>
            <person name="Chengliang C."/>
            <person name="Ya Z."/>
        </authorList>
    </citation>
    <scope>NUCLEOTIDE SEQUENCE</scope>
    <source>
        <strain evidence="1">KLBMP 9083</strain>
    </source>
</reference>
<dbReference type="RefSeq" id="WP_236088890.1">
    <property type="nucleotide sequence ID" value="NZ_JAKGSG010000025.1"/>
</dbReference>
<dbReference type="AlphaFoldDB" id="A0AA41U6J5"/>
<accession>A0AA41U6J5</accession>
<evidence type="ECO:0000313" key="1">
    <source>
        <dbReference type="EMBL" id="MCF4121108.1"/>
    </source>
</evidence>
<proteinExistence type="predicted"/>
<organism evidence="1 2">
    <name type="scientific">Antribacter soli</name>
    <dbReference type="NCBI Taxonomy" id="2910976"/>
    <lineage>
        <taxon>Bacteria</taxon>
        <taxon>Bacillati</taxon>
        <taxon>Actinomycetota</taxon>
        <taxon>Actinomycetes</taxon>
        <taxon>Micrococcales</taxon>
        <taxon>Promicromonosporaceae</taxon>
        <taxon>Antribacter</taxon>
    </lineage>
</organism>
<protein>
    <submittedName>
        <fullName evidence="1">Uncharacterized protein</fullName>
    </submittedName>
</protein>
<dbReference type="EMBL" id="JAKGSG010000025">
    <property type="protein sequence ID" value="MCF4121108.1"/>
    <property type="molecule type" value="Genomic_DNA"/>
</dbReference>
<dbReference type="Proteomes" id="UP001165405">
    <property type="component" value="Unassembled WGS sequence"/>
</dbReference>